<evidence type="ECO:0000313" key="1">
    <source>
        <dbReference type="EMBL" id="KAG6953937.1"/>
    </source>
</evidence>
<protein>
    <submittedName>
        <fullName evidence="1">Uncharacterized protein</fullName>
    </submittedName>
</protein>
<name>A0A8T1U3Z7_9STRA</name>
<comment type="caution">
    <text evidence="1">The sequence shown here is derived from an EMBL/GenBank/DDBJ whole genome shotgun (WGS) entry which is preliminary data.</text>
</comment>
<dbReference type="AlphaFoldDB" id="A0A8T1U3Z7"/>
<accession>A0A8T1U3Z7</accession>
<feature type="non-terminal residue" evidence="1">
    <location>
        <position position="1"/>
    </location>
</feature>
<dbReference type="OrthoDB" id="121867at2759"/>
<evidence type="ECO:0000313" key="2">
    <source>
        <dbReference type="Proteomes" id="UP000688947"/>
    </source>
</evidence>
<reference evidence="1" key="1">
    <citation type="submission" date="2021-01" db="EMBL/GenBank/DDBJ databases">
        <title>Phytophthora aleatoria, a newly-described species from Pinus radiata is distinct from Phytophthora cactorum isolates based on comparative genomics.</title>
        <authorList>
            <person name="Mcdougal R."/>
            <person name="Panda P."/>
            <person name="Williams N."/>
            <person name="Studholme D.J."/>
        </authorList>
    </citation>
    <scope>NUCLEOTIDE SEQUENCE</scope>
    <source>
        <strain evidence="1">NZFS 3830</strain>
    </source>
</reference>
<proteinExistence type="predicted"/>
<dbReference type="EMBL" id="JAENGZ010000786">
    <property type="protein sequence ID" value="KAG6953937.1"/>
    <property type="molecule type" value="Genomic_DNA"/>
</dbReference>
<gene>
    <name evidence="1" type="ORF">JG687_00012110</name>
</gene>
<organism evidence="1 2">
    <name type="scientific">Phytophthora cactorum</name>
    <dbReference type="NCBI Taxonomy" id="29920"/>
    <lineage>
        <taxon>Eukaryota</taxon>
        <taxon>Sar</taxon>
        <taxon>Stramenopiles</taxon>
        <taxon>Oomycota</taxon>
        <taxon>Peronosporomycetes</taxon>
        <taxon>Peronosporales</taxon>
        <taxon>Peronosporaceae</taxon>
        <taxon>Phytophthora</taxon>
    </lineage>
</organism>
<dbReference type="Proteomes" id="UP000688947">
    <property type="component" value="Unassembled WGS sequence"/>
</dbReference>
<sequence>MDHNYNLLRPHCFDFSAITEATTDEIKAASWTMDVGLLEKTMLCPQWAEQMELHFAKLKLALPQALRLMFAWCMRASHPQAAHMAEVSENTVSNWYAACH</sequence>